<dbReference type="SMART" id="SM00062">
    <property type="entry name" value="PBPb"/>
    <property type="match status" value="1"/>
</dbReference>
<dbReference type="InterPro" id="IPR051455">
    <property type="entry name" value="Bact_solute-bind_prot3"/>
</dbReference>
<evidence type="ECO:0000259" key="6">
    <source>
        <dbReference type="SMART" id="SM00062"/>
    </source>
</evidence>
<dbReference type="GO" id="GO:0030288">
    <property type="term" value="C:outer membrane-bounded periplasmic space"/>
    <property type="evidence" value="ECO:0007669"/>
    <property type="project" value="TreeGrafter"/>
</dbReference>
<evidence type="ECO:0000256" key="5">
    <source>
        <dbReference type="SAM" id="SignalP"/>
    </source>
</evidence>
<dbReference type="GO" id="GO:0006865">
    <property type="term" value="P:amino acid transport"/>
    <property type="evidence" value="ECO:0007669"/>
    <property type="project" value="TreeGrafter"/>
</dbReference>
<feature type="compositionally biased region" description="Low complexity" evidence="4">
    <location>
        <begin position="345"/>
        <end position="364"/>
    </location>
</feature>
<dbReference type="PANTHER" id="PTHR30085:SF6">
    <property type="entry name" value="ABC TRANSPORTER GLUTAMINE-BINDING PROTEIN GLNH"/>
    <property type="match status" value="1"/>
</dbReference>
<dbReference type="GO" id="GO:0005576">
    <property type="term" value="C:extracellular region"/>
    <property type="evidence" value="ECO:0007669"/>
    <property type="project" value="TreeGrafter"/>
</dbReference>
<evidence type="ECO:0000256" key="4">
    <source>
        <dbReference type="SAM" id="MobiDB-lite"/>
    </source>
</evidence>
<dbReference type="PROSITE" id="PS51257">
    <property type="entry name" value="PROKAR_LIPOPROTEIN"/>
    <property type="match status" value="1"/>
</dbReference>
<evidence type="ECO:0000313" key="7">
    <source>
        <dbReference type="EMBL" id="HAF72597.1"/>
    </source>
</evidence>
<reference evidence="7 8" key="1">
    <citation type="journal article" date="2018" name="Nat. Biotechnol.">
        <title>A standardized bacterial taxonomy based on genome phylogeny substantially revises the tree of life.</title>
        <authorList>
            <person name="Parks D.H."/>
            <person name="Chuvochina M."/>
            <person name="Waite D.W."/>
            <person name="Rinke C."/>
            <person name="Skarshewski A."/>
            <person name="Chaumeil P.A."/>
            <person name="Hugenholtz P."/>
        </authorList>
    </citation>
    <scope>NUCLEOTIDE SEQUENCE [LARGE SCALE GENOMIC DNA]</scope>
    <source>
        <strain evidence="7">UBA9851</strain>
    </source>
</reference>
<evidence type="ECO:0000313" key="8">
    <source>
        <dbReference type="Proteomes" id="UP000260925"/>
    </source>
</evidence>
<keyword evidence="2" id="KW-0813">Transport</keyword>
<sequence>MIFRSRTRVIPVTAVLLISAVVLASCSSGDGLQQWPDPADPQVPLPTGAVFSDGGDTGDVQDDGGTPFGSLRPGDGSPEQRVPDIIDRGRLIVGVSQSMNQLGFRDPVTGEMAGFEVDIAHEIARDIFGDPDRVDFRYIEGDGRDKALRDGDVDIVIRSMTVTRLRQMNVEFSIPYLTVSPRLLVNRNSGIASEEDLADKTVCATTRSTSAQSLTSIDHNRLLLTETWPDCLMAMQHGQVDAIYSDSAILSGLLAQDPNTELVGMSDHTDHYAVATAPPTIRNTAGLVRQVNTTLERLRSDGTWNRLHGQWLAPSTGAGSQPEPVYRTDEESTELRNLRREAEAAETSEASGASTTAAAAPTTAADDEGDDEGERS</sequence>
<feature type="region of interest" description="Disordered" evidence="4">
    <location>
        <begin position="309"/>
        <end position="376"/>
    </location>
</feature>
<protein>
    <submittedName>
        <fullName evidence="7">Amino acid ABC transporter substrate-binding protein</fullName>
    </submittedName>
</protein>
<feature type="domain" description="Solute-binding protein family 3/N-terminal" evidence="6">
    <location>
        <begin position="90"/>
        <end position="315"/>
    </location>
</feature>
<name>A0A3B9QV23_9CORY</name>
<proteinExistence type="inferred from homology"/>
<accession>A0A3B9QV23</accession>
<dbReference type="InterPro" id="IPR001638">
    <property type="entry name" value="Solute-binding_3/MltF_N"/>
</dbReference>
<organism evidence="7 8">
    <name type="scientific">Corynebacterium variabile</name>
    <dbReference type="NCBI Taxonomy" id="1727"/>
    <lineage>
        <taxon>Bacteria</taxon>
        <taxon>Bacillati</taxon>
        <taxon>Actinomycetota</taxon>
        <taxon>Actinomycetes</taxon>
        <taxon>Mycobacteriales</taxon>
        <taxon>Corynebacteriaceae</taxon>
        <taxon>Corynebacterium</taxon>
    </lineage>
</organism>
<comment type="caution">
    <text evidence="7">The sequence shown here is derived from an EMBL/GenBank/DDBJ whole genome shotgun (WGS) entry which is preliminary data.</text>
</comment>
<keyword evidence="3 5" id="KW-0732">Signal</keyword>
<evidence type="ECO:0000256" key="1">
    <source>
        <dbReference type="ARBA" id="ARBA00010333"/>
    </source>
</evidence>
<feature type="region of interest" description="Disordered" evidence="4">
    <location>
        <begin position="33"/>
        <end position="82"/>
    </location>
</feature>
<dbReference type="Pfam" id="PF00497">
    <property type="entry name" value="SBP_bac_3"/>
    <property type="match status" value="1"/>
</dbReference>
<dbReference type="SUPFAM" id="SSF53850">
    <property type="entry name" value="Periplasmic binding protein-like II"/>
    <property type="match status" value="1"/>
</dbReference>
<feature type="signal peptide" evidence="5">
    <location>
        <begin position="1"/>
        <end position="24"/>
    </location>
</feature>
<dbReference type="EMBL" id="DMDD01000150">
    <property type="protein sequence ID" value="HAF72597.1"/>
    <property type="molecule type" value="Genomic_DNA"/>
</dbReference>
<evidence type="ECO:0000256" key="3">
    <source>
        <dbReference type="ARBA" id="ARBA00022729"/>
    </source>
</evidence>
<feature type="compositionally biased region" description="Acidic residues" evidence="4">
    <location>
        <begin position="365"/>
        <end position="376"/>
    </location>
</feature>
<feature type="compositionally biased region" description="Basic and acidic residues" evidence="4">
    <location>
        <begin position="326"/>
        <end position="343"/>
    </location>
</feature>
<comment type="similarity">
    <text evidence="1">Belongs to the bacterial solute-binding protein 3 family.</text>
</comment>
<gene>
    <name evidence="7" type="ORF">DCL06_06670</name>
</gene>
<dbReference type="Proteomes" id="UP000260925">
    <property type="component" value="Unassembled WGS sequence"/>
</dbReference>
<dbReference type="Gene3D" id="3.40.190.10">
    <property type="entry name" value="Periplasmic binding protein-like II"/>
    <property type="match status" value="2"/>
</dbReference>
<dbReference type="PANTHER" id="PTHR30085">
    <property type="entry name" value="AMINO ACID ABC TRANSPORTER PERMEASE"/>
    <property type="match status" value="1"/>
</dbReference>
<dbReference type="AlphaFoldDB" id="A0A3B9QV23"/>
<evidence type="ECO:0000256" key="2">
    <source>
        <dbReference type="ARBA" id="ARBA00022448"/>
    </source>
</evidence>
<feature type="chain" id="PRO_5039203179" evidence="5">
    <location>
        <begin position="25"/>
        <end position="376"/>
    </location>
</feature>